<evidence type="ECO:0000313" key="2">
    <source>
        <dbReference type="Proteomes" id="UP000321954"/>
    </source>
</evidence>
<gene>
    <name evidence="1" type="ORF">FK178_13395</name>
</gene>
<dbReference type="InterPro" id="IPR021829">
    <property type="entry name" value="DUF3419"/>
</dbReference>
<accession>A0A5B8YP44</accession>
<dbReference type="PANTHER" id="PTHR47473">
    <property type="entry name" value="BTA1P"/>
    <property type="match status" value="1"/>
</dbReference>
<organism evidence="1 2">
    <name type="scientific">Antarcticibacterium arcticum</name>
    <dbReference type="NCBI Taxonomy" id="2585771"/>
    <lineage>
        <taxon>Bacteria</taxon>
        <taxon>Pseudomonadati</taxon>
        <taxon>Bacteroidota</taxon>
        <taxon>Flavobacteriia</taxon>
        <taxon>Flavobacteriales</taxon>
        <taxon>Flavobacteriaceae</taxon>
        <taxon>Antarcticibacterium</taxon>
    </lineage>
</organism>
<name>A0A5B8YP44_9FLAO</name>
<dbReference type="KEGG" id="anp:FK178_13395"/>
<dbReference type="OrthoDB" id="1522784at2"/>
<keyword evidence="2" id="KW-1185">Reference proteome</keyword>
<evidence type="ECO:0000313" key="1">
    <source>
        <dbReference type="EMBL" id="QED38647.1"/>
    </source>
</evidence>
<dbReference type="AlphaFoldDB" id="A0A5B8YP44"/>
<reference evidence="1 2" key="1">
    <citation type="submission" date="2019-08" db="EMBL/GenBank/DDBJ databases">
        <title>Antarcticibacterium arcticum sp. nov., a bacterium isolated from marine sediment of the Canadian Beaufort Sea.</title>
        <authorList>
            <person name="Lee Y.M."/>
            <person name="Baek K."/>
            <person name="Lee D.-H."/>
            <person name="Shin S.C."/>
            <person name="Jin Y.K."/>
            <person name="Park Y."/>
        </authorList>
    </citation>
    <scope>NUCLEOTIDE SEQUENCE [LARGE SCALE GENOMIC DNA]</scope>
    <source>
        <strain evidence="1 2">PAMC 28998</strain>
    </source>
</reference>
<dbReference type="Pfam" id="PF11899">
    <property type="entry name" value="DUF3419"/>
    <property type="match status" value="1"/>
</dbReference>
<dbReference type="PANTHER" id="PTHR47473:SF1">
    <property type="entry name" value="METHYLTRANSFERASE DOMAIN-CONTAINING PROTEIN"/>
    <property type="match status" value="1"/>
</dbReference>
<proteinExistence type="predicted"/>
<dbReference type="EMBL" id="CP042476">
    <property type="protein sequence ID" value="QED38647.1"/>
    <property type="molecule type" value="Genomic_DNA"/>
</dbReference>
<sequence>MHTEFENVDLNLIRYSLVWEGYDTLYNAMDITPKDDLLMVTSAGCNVLNALLKQPRSLTSIDLNPEQNRLLLLKTHIIEHLEHDVLISLMGFNGMKDVAGAWESVAPALEPTLREHWEDFFAKHPGGIISAGKLETYIHHFLPGLPEELQKKVRHLLSFTETAAQYEYFLTNLEKSEFKARFIEYFDQQNLSKGRDPQLFKYVKESGGELFYNRLKVFISNQLVRDNFYFRFFMFGPEEIPEIILPPCYRKENFLKLRAQLPKLNIVTGEAVEYLLSPEGQKINKAGLSNIFEYVSQSHFEEVCANLFTMRKLPLRMVYWNLLQSQGETTCLEFRLEGESNKLTRKEACFYFMNVRVMESVPHSILK</sequence>
<dbReference type="RefSeq" id="WP_146836208.1">
    <property type="nucleotide sequence ID" value="NZ_CP042476.1"/>
</dbReference>
<protein>
    <submittedName>
        <fullName evidence="1">DUF3419 family protein</fullName>
    </submittedName>
</protein>
<dbReference type="Proteomes" id="UP000321954">
    <property type="component" value="Chromosome"/>
</dbReference>